<evidence type="ECO:0000256" key="2">
    <source>
        <dbReference type="SAM" id="MobiDB-lite"/>
    </source>
</evidence>
<feature type="compositionally biased region" description="Basic residues" evidence="2">
    <location>
        <begin position="61"/>
        <end position="72"/>
    </location>
</feature>
<evidence type="ECO:0000256" key="1">
    <source>
        <dbReference type="SAM" id="Coils"/>
    </source>
</evidence>
<sequence length="200" mass="23206">MIYITASYRQPKHFRQLFVANIKTQPNHPTAKLERQIIFKPFFLHCGASDALCPKLPSLIRRPKTHRKRKARTPPMSSPVSQTRRTPEPNPTVSDLERDLAFTQDQLATILVMLESLRTAYSSRSPSPSSMPRTSRLEDVDRELLTAYDDIMTQVNHLEKRIATLESRLEEARTETVKMEFDVKPEINYLDEFNWSFDSV</sequence>
<gene>
    <name evidence="3" type="ORF">BC938DRAFT_478143</name>
</gene>
<accession>A0A433QYL0</accession>
<dbReference type="AlphaFoldDB" id="A0A433QYL0"/>
<feature type="coiled-coil region" evidence="1">
    <location>
        <begin position="148"/>
        <end position="175"/>
    </location>
</feature>
<keyword evidence="4" id="KW-1185">Reference proteome</keyword>
<evidence type="ECO:0000313" key="4">
    <source>
        <dbReference type="Proteomes" id="UP000274822"/>
    </source>
</evidence>
<dbReference type="EMBL" id="RBNJ01000311">
    <property type="protein sequence ID" value="RUS34860.1"/>
    <property type="molecule type" value="Genomic_DNA"/>
</dbReference>
<proteinExistence type="predicted"/>
<keyword evidence="1" id="KW-0175">Coiled coil</keyword>
<dbReference type="Proteomes" id="UP000274822">
    <property type="component" value="Unassembled WGS sequence"/>
</dbReference>
<name>A0A433QYL0_9FUNG</name>
<reference evidence="3 4" key="1">
    <citation type="journal article" date="2018" name="New Phytol.">
        <title>Phylogenomics of Endogonaceae and evolution of mycorrhizas within Mucoromycota.</title>
        <authorList>
            <person name="Chang Y."/>
            <person name="Desiro A."/>
            <person name="Na H."/>
            <person name="Sandor L."/>
            <person name="Lipzen A."/>
            <person name="Clum A."/>
            <person name="Barry K."/>
            <person name="Grigoriev I.V."/>
            <person name="Martin F.M."/>
            <person name="Stajich J.E."/>
            <person name="Smith M.E."/>
            <person name="Bonito G."/>
            <person name="Spatafora J.W."/>
        </authorList>
    </citation>
    <scope>NUCLEOTIDE SEQUENCE [LARGE SCALE GENOMIC DNA]</scope>
    <source>
        <strain evidence="3 4">AD002</strain>
    </source>
</reference>
<feature type="region of interest" description="Disordered" evidence="2">
    <location>
        <begin position="60"/>
        <end position="94"/>
    </location>
</feature>
<evidence type="ECO:0000313" key="3">
    <source>
        <dbReference type="EMBL" id="RUS34860.1"/>
    </source>
</evidence>
<organism evidence="3 4">
    <name type="scientific">Jimgerdemannia flammicorona</name>
    <dbReference type="NCBI Taxonomy" id="994334"/>
    <lineage>
        <taxon>Eukaryota</taxon>
        <taxon>Fungi</taxon>
        <taxon>Fungi incertae sedis</taxon>
        <taxon>Mucoromycota</taxon>
        <taxon>Mucoromycotina</taxon>
        <taxon>Endogonomycetes</taxon>
        <taxon>Endogonales</taxon>
        <taxon>Endogonaceae</taxon>
        <taxon>Jimgerdemannia</taxon>
    </lineage>
</organism>
<comment type="caution">
    <text evidence="3">The sequence shown here is derived from an EMBL/GenBank/DDBJ whole genome shotgun (WGS) entry which is preliminary data.</text>
</comment>
<protein>
    <submittedName>
        <fullName evidence="3">Uncharacterized protein</fullName>
    </submittedName>
</protein>